<dbReference type="InterPro" id="IPR018689">
    <property type="entry name" value="Imm33_dom"/>
</dbReference>
<dbReference type="Proteomes" id="UP001500121">
    <property type="component" value="Unassembled WGS sequence"/>
</dbReference>
<evidence type="ECO:0000259" key="1">
    <source>
        <dbReference type="Pfam" id="PF09951"/>
    </source>
</evidence>
<dbReference type="Pfam" id="PF09951">
    <property type="entry name" value="Imm33"/>
    <property type="match status" value="1"/>
</dbReference>
<sequence>MFGRGPRSVRPWYVLGLPDPATMRPLAPDVACFVTNRISAEGAAVGYMVRMPVEPGDRKGNSGWQFMAGDEDQAYIDDPDNSHIFSVNTIANHDPAVIPFLDRARGTAWGRKGNTFVEEPLPWSEDEGPA</sequence>
<dbReference type="PANTHER" id="PTHR38743:SF2">
    <property type="entry name" value="DUF2185 DOMAIN-CONTAINING PROTEIN"/>
    <property type="match status" value="1"/>
</dbReference>
<protein>
    <recommendedName>
        <fullName evidence="1">Immunity protein Imm33 domain-containing protein</fullName>
    </recommendedName>
</protein>
<dbReference type="PANTHER" id="PTHR38743">
    <property type="entry name" value="SIMILAR TO GLYOXYLASE I FAMILY PROTEIN"/>
    <property type="match status" value="1"/>
</dbReference>
<organism evidence="2 3">
    <name type="scientific">Amnibacterium soli</name>
    <dbReference type="NCBI Taxonomy" id="1282736"/>
    <lineage>
        <taxon>Bacteria</taxon>
        <taxon>Bacillati</taxon>
        <taxon>Actinomycetota</taxon>
        <taxon>Actinomycetes</taxon>
        <taxon>Micrococcales</taxon>
        <taxon>Microbacteriaceae</taxon>
        <taxon>Amnibacterium</taxon>
    </lineage>
</organism>
<reference evidence="3" key="1">
    <citation type="journal article" date="2019" name="Int. J. Syst. Evol. Microbiol.">
        <title>The Global Catalogue of Microorganisms (GCM) 10K type strain sequencing project: providing services to taxonomists for standard genome sequencing and annotation.</title>
        <authorList>
            <consortium name="The Broad Institute Genomics Platform"/>
            <consortium name="The Broad Institute Genome Sequencing Center for Infectious Disease"/>
            <person name="Wu L."/>
            <person name="Ma J."/>
        </authorList>
    </citation>
    <scope>NUCLEOTIDE SEQUENCE [LARGE SCALE GENOMIC DNA]</scope>
    <source>
        <strain evidence="3">JCM 19015</strain>
    </source>
</reference>
<accession>A0ABP8ZFN8</accession>
<feature type="domain" description="Immunity protein Imm33" evidence="1">
    <location>
        <begin position="32"/>
        <end position="113"/>
    </location>
</feature>
<evidence type="ECO:0000313" key="3">
    <source>
        <dbReference type="Proteomes" id="UP001500121"/>
    </source>
</evidence>
<gene>
    <name evidence="2" type="ORF">GCM10025783_30410</name>
</gene>
<name>A0ABP8ZFN8_9MICO</name>
<dbReference type="EMBL" id="BAABLP010000008">
    <property type="protein sequence ID" value="GAA4755166.1"/>
    <property type="molecule type" value="Genomic_DNA"/>
</dbReference>
<keyword evidence="3" id="KW-1185">Reference proteome</keyword>
<comment type="caution">
    <text evidence="2">The sequence shown here is derived from an EMBL/GenBank/DDBJ whole genome shotgun (WGS) entry which is preliminary data.</text>
</comment>
<proteinExistence type="predicted"/>
<evidence type="ECO:0000313" key="2">
    <source>
        <dbReference type="EMBL" id="GAA4755166.1"/>
    </source>
</evidence>